<dbReference type="SUPFAM" id="SSF81296">
    <property type="entry name" value="E set domains"/>
    <property type="match status" value="1"/>
</dbReference>
<dbReference type="SMART" id="SM00642">
    <property type="entry name" value="Aamy"/>
    <property type="match status" value="1"/>
</dbReference>
<evidence type="ECO:0000313" key="5">
    <source>
        <dbReference type="EMBL" id="SES35762.1"/>
    </source>
</evidence>
<evidence type="ECO:0000313" key="6">
    <source>
        <dbReference type="Proteomes" id="UP000182584"/>
    </source>
</evidence>
<dbReference type="PANTHER" id="PTHR10357">
    <property type="entry name" value="ALPHA-AMYLASE FAMILY MEMBER"/>
    <property type="match status" value="1"/>
</dbReference>
<keyword evidence="2" id="KW-0378">Hydrolase</keyword>
<comment type="similarity">
    <text evidence="1">Belongs to the glycosyl hydrolase 13 family.</text>
</comment>
<dbReference type="InterPro" id="IPR017853">
    <property type="entry name" value="GH"/>
</dbReference>
<gene>
    <name evidence="5" type="ORF">SAMN04487884_13237</name>
</gene>
<protein>
    <submittedName>
        <fullName evidence="5">Glycosidase</fullName>
    </submittedName>
</protein>
<feature type="domain" description="Glycosyl hydrolase family 13 catalytic" evidence="4">
    <location>
        <begin position="137"/>
        <end position="495"/>
    </location>
</feature>
<dbReference type="InterPro" id="IPR013783">
    <property type="entry name" value="Ig-like_fold"/>
</dbReference>
<sequence>MNQLALQHITDSAYCFPVSDNEIVIRLRTAADDIKDAYIIYESKYKIAESRHKKAMTKIGTGRIYDYYSIRLKLDDTRLAYVFYLNDGENYYYFSEDGASLDYDFSKGYYNFFQYPYINEADIHHKVEWLCNSCFYQIFIDRFCIGDDNKDKSYINLKWGDKPTPKSFAGGDIKGIISKLDYIKSIGCDALYLTPIFRSPSNHKYDIVDYYDIDEHFGCKEDFKNLVEQLHKRNMRIVLDAVFNHVSEKNELFQDVIKKGKDSEYFDYFVIRGDRPCKNPLNYEVFAGCDYMPKWNTSNPAVQDYLIAIALYYIQEYDIDGWRLDVSDEISHDFWRKFRKAIKSVKKDAAIIGENWHDASVYLRGDQYDSIMNYAFTKACLDYFAYNKLDATKTAQKLNDILMRNTDTVNDMMLNLLDSHDTDRFLNEVKGDKDKLYAALCLLYLFPGAPSIFYGTECYTMGGYDPDCRRCMDWETALNKDNKAVLLLIKLSLIRKKCEFSFEGTLVNASQDGRVLILKRHGQRADAELYINQTDEVGTYNELQIAPGSFRLFADGGEIL</sequence>
<evidence type="ECO:0000256" key="3">
    <source>
        <dbReference type="ARBA" id="ARBA00023295"/>
    </source>
</evidence>
<dbReference type="SUPFAM" id="SSF51445">
    <property type="entry name" value="(Trans)glycosidases"/>
    <property type="match status" value="1"/>
</dbReference>
<organism evidence="5 6">
    <name type="scientific">Butyrivibrio fibrisolvens</name>
    <dbReference type="NCBI Taxonomy" id="831"/>
    <lineage>
        <taxon>Bacteria</taxon>
        <taxon>Bacillati</taxon>
        <taxon>Bacillota</taxon>
        <taxon>Clostridia</taxon>
        <taxon>Lachnospirales</taxon>
        <taxon>Lachnospiraceae</taxon>
        <taxon>Butyrivibrio</taxon>
    </lineage>
</organism>
<keyword evidence="3 5" id="KW-0326">Glycosidase</keyword>
<dbReference type="RefSeq" id="WP_074758475.1">
    <property type="nucleotide sequence ID" value="NZ_FOGJ01000032.1"/>
</dbReference>
<dbReference type="PANTHER" id="PTHR10357:SF210">
    <property type="entry name" value="MALTODEXTRIN GLUCOSIDASE"/>
    <property type="match status" value="1"/>
</dbReference>
<evidence type="ECO:0000259" key="4">
    <source>
        <dbReference type="SMART" id="SM00642"/>
    </source>
</evidence>
<dbReference type="CDD" id="cd02857">
    <property type="entry name" value="E_set_CDase_PDE_N"/>
    <property type="match status" value="1"/>
</dbReference>
<dbReference type="eggNOG" id="COG0366">
    <property type="taxonomic scope" value="Bacteria"/>
</dbReference>
<dbReference type="Gene3D" id="3.20.20.80">
    <property type="entry name" value="Glycosidases"/>
    <property type="match status" value="1"/>
</dbReference>
<dbReference type="InterPro" id="IPR006047">
    <property type="entry name" value="GH13_cat_dom"/>
</dbReference>
<proteinExistence type="inferred from homology"/>
<dbReference type="EMBL" id="FOGJ01000032">
    <property type="protein sequence ID" value="SES35762.1"/>
    <property type="molecule type" value="Genomic_DNA"/>
</dbReference>
<dbReference type="Gene3D" id="2.60.40.10">
    <property type="entry name" value="Immunoglobulins"/>
    <property type="match status" value="1"/>
</dbReference>
<dbReference type="GO" id="GO:0005975">
    <property type="term" value="P:carbohydrate metabolic process"/>
    <property type="evidence" value="ECO:0007669"/>
    <property type="project" value="InterPro"/>
</dbReference>
<accession>A0A1H9WPB9</accession>
<dbReference type="InterPro" id="IPR014756">
    <property type="entry name" value="Ig_E-set"/>
</dbReference>
<dbReference type="Pfam" id="PF02903">
    <property type="entry name" value="Alpha-amylase_N"/>
    <property type="match status" value="1"/>
</dbReference>
<dbReference type="CDD" id="cd11338">
    <property type="entry name" value="AmyAc_CMD"/>
    <property type="match status" value="1"/>
</dbReference>
<dbReference type="Proteomes" id="UP000182584">
    <property type="component" value="Unassembled WGS sequence"/>
</dbReference>
<dbReference type="AlphaFoldDB" id="A0A1H9WPB9"/>
<dbReference type="Gene3D" id="3.90.400.10">
    <property type="entry name" value="Oligo-1,6-glucosidase, Domain 2"/>
    <property type="match status" value="1"/>
</dbReference>
<evidence type="ECO:0000256" key="1">
    <source>
        <dbReference type="ARBA" id="ARBA00008061"/>
    </source>
</evidence>
<dbReference type="GO" id="GO:0004553">
    <property type="term" value="F:hydrolase activity, hydrolyzing O-glycosyl compounds"/>
    <property type="evidence" value="ECO:0007669"/>
    <property type="project" value="InterPro"/>
</dbReference>
<dbReference type="InterPro" id="IPR004185">
    <property type="entry name" value="Glyco_hydro_13_lg-like_dom"/>
</dbReference>
<dbReference type="InterPro" id="IPR045857">
    <property type="entry name" value="O16G_dom_2"/>
</dbReference>
<dbReference type="OrthoDB" id="9805159at2"/>
<name>A0A1H9WPB9_BUTFI</name>
<evidence type="ECO:0000256" key="2">
    <source>
        <dbReference type="ARBA" id="ARBA00022801"/>
    </source>
</evidence>
<dbReference type="Pfam" id="PF00128">
    <property type="entry name" value="Alpha-amylase"/>
    <property type="match status" value="1"/>
</dbReference>
<reference evidence="5 6" key="1">
    <citation type="submission" date="2016-10" db="EMBL/GenBank/DDBJ databases">
        <authorList>
            <person name="de Groot N.N."/>
        </authorList>
    </citation>
    <scope>NUCLEOTIDE SEQUENCE [LARGE SCALE GENOMIC DNA]</scope>
    <source>
        <strain evidence="5 6">AR40</strain>
    </source>
</reference>